<accession>A0A2P2QWE8</accession>
<dbReference type="AlphaFoldDB" id="A0A2P2QWE8"/>
<dbReference type="EMBL" id="GGEC01090801">
    <property type="protein sequence ID" value="MBX71285.1"/>
    <property type="molecule type" value="Transcribed_RNA"/>
</dbReference>
<protein>
    <submittedName>
        <fullName evidence="1">Uncharacterized protein</fullName>
    </submittedName>
</protein>
<evidence type="ECO:0000313" key="1">
    <source>
        <dbReference type="EMBL" id="MBX71285.1"/>
    </source>
</evidence>
<name>A0A2P2QWE8_RHIMU</name>
<proteinExistence type="predicted"/>
<reference evidence="1" key="1">
    <citation type="submission" date="2018-02" db="EMBL/GenBank/DDBJ databases">
        <title>Rhizophora mucronata_Transcriptome.</title>
        <authorList>
            <person name="Meera S.P."/>
            <person name="Sreeshan A."/>
            <person name="Augustine A."/>
        </authorList>
    </citation>
    <scope>NUCLEOTIDE SEQUENCE</scope>
    <source>
        <tissue evidence="1">Leaf</tissue>
    </source>
</reference>
<sequence length="29" mass="3187">MSTESDFDFLNCSTPDPTTSFVSDLAFLV</sequence>
<organism evidence="1">
    <name type="scientific">Rhizophora mucronata</name>
    <name type="common">Asiatic mangrove</name>
    <dbReference type="NCBI Taxonomy" id="61149"/>
    <lineage>
        <taxon>Eukaryota</taxon>
        <taxon>Viridiplantae</taxon>
        <taxon>Streptophyta</taxon>
        <taxon>Embryophyta</taxon>
        <taxon>Tracheophyta</taxon>
        <taxon>Spermatophyta</taxon>
        <taxon>Magnoliopsida</taxon>
        <taxon>eudicotyledons</taxon>
        <taxon>Gunneridae</taxon>
        <taxon>Pentapetalae</taxon>
        <taxon>rosids</taxon>
        <taxon>fabids</taxon>
        <taxon>Malpighiales</taxon>
        <taxon>Rhizophoraceae</taxon>
        <taxon>Rhizophora</taxon>
    </lineage>
</organism>